<proteinExistence type="predicted"/>
<comment type="caution">
    <text evidence="3">The sequence shown here is derived from an EMBL/GenBank/DDBJ whole genome shotgun (WGS) entry which is preliminary data.</text>
</comment>
<sequence>MSEANAAVDDTRGPDYGRHNKFTNEATQTTPLVPAGPRRTTTGSSRIATARGYQSVVDETPPADPNPFSDDGGDLGPIDDSNDDDDDDSSSSSNHMSFLFVHWPEIMAYCIFVLISLMCPFLAAYDWIYNGNGGGWLYWVGVFVLSIPALSFPVLLWLYTKEGVLGAPRLGPYQLLSSRDEVGDQLDRRDGRLAYSSIVEVAE</sequence>
<evidence type="ECO:0000256" key="1">
    <source>
        <dbReference type="SAM" id="MobiDB-lite"/>
    </source>
</evidence>
<feature type="compositionally biased region" description="Acidic residues" evidence="1">
    <location>
        <begin position="80"/>
        <end position="89"/>
    </location>
</feature>
<gene>
    <name evidence="3" type="ORF">PG996_011754</name>
</gene>
<dbReference type="Proteomes" id="UP001446871">
    <property type="component" value="Unassembled WGS sequence"/>
</dbReference>
<evidence type="ECO:0008006" key="5">
    <source>
        <dbReference type="Google" id="ProtNLM"/>
    </source>
</evidence>
<reference evidence="3 4" key="1">
    <citation type="submission" date="2023-01" db="EMBL/GenBank/DDBJ databases">
        <title>Analysis of 21 Apiospora genomes using comparative genomics revels a genus with tremendous synthesis potential of carbohydrate active enzymes and secondary metabolites.</title>
        <authorList>
            <person name="Sorensen T."/>
        </authorList>
    </citation>
    <scope>NUCLEOTIDE SEQUENCE [LARGE SCALE GENOMIC DNA]</scope>
    <source>
        <strain evidence="3 4">CBS 83171</strain>
    </source>
</reference>
<evidence type="ECO:0000313" key="4">
    <source>
        <dbReference type="Proteomes" id="UP001446871"/>
    </source>
</evidence>
<evidence type="ECO:0000256" key="2">
    <source>
        <dbReference type="SAM" id="Phobius"/>
    </source>
</evidence>
<evidence type="ECO:0000313" key="3">
    <source>
        <dbReference type="EMBL" id="KAK8057817.1"/>
    </source>
</evidence>
<protein>
    <recommendedName>
        <fullName evidence="5">PIG-P domain-containing protein</fullName>
    </recommendedName>
</protein>
<feature type="compositionally biased region" description="Basic and acidic residues" evidence="1">
    <location>
        <begin position="9"/>
        <end position="18"/>
    </location>
</feature>
<keyword evidence="4" id="KW-1185">Reference proteome</keyword>
<keyword evidence="2" id="KW-0812">Transmembrane</keyword>
<organism evidence="3 4">
    <name type="scientific">Apiospora saccharicola</name>
    <dbReference type="NCBI Taxonomy" id="335842"/>
    <lineage>
        <taxon>Eukaryota</taxon>
        <taxon>Fungi</taxon>
        <taxon>Dikarya</taxon>
        <taxon>Ascomycota</taxon>
        <taxon>Pezizomycotina</taxon>
        <taxon>Sordariomycetes</taxon>
        <taxon>Xylariomycetidae</taxon>
        <taxon>Amphisphaeriales</taxon>
        <taxon>Apiosporaceae</taxon>
        <taxon>Apiospora</taxon>
    </lineage>
</organism>
<dbReference type="EMBL" id="JAQQWM010000007">
    <property type="protein sequence ID" value="KAK8057817.1"/>
    <property type="molecule type" value="Genomic_DNA"/>
</dbReference>
<feature type="transmembrane region" description="Helical" evidence="2">
    <location>
        <begin position="106"/>
        <end position="124"/>
    </location>
</feature>
<accession>A0ABR1UGI7</accession>
<feature type="transmembrane region" description="Helical" evidence="2">
    <location>
        <begin position="136"/>
        <end position="159"/>
    </location>
</feature>
<keyword evidence="2" id="KW-1133">Transmembrane helix</keyword>
<feature type="region of interest" description="Disordered" evidence="1">
    <location>
        <begin position="1"/>
        <end position="90"/>
    </location>
</feature>
<keyword evidence="2" id="KW-0472">Membrane</keyword>
<name>A0ABR1UGI7_9PEZI</name>